<reference evidence="9 10" key="1">
    <citation type="submission" date="2019-03" db="EMBL/GenBank/DDBJ databases">
        <title>Genomic Encyclopedia of Type Strains, Phase IV (KMG-IV): sequencing the most valuable type-strain genomes for metagenomic binning, comparative biology and taxonomic classification.</title>
        <authorList>
            <person name="Goeker M."/>
        </authorList>
    </citation>
    <scope>NUCLEOTIDE SEQUENCE [LARGE SCALE GENOMIC DNA]</scope>
    <source>
        <strain evidence="9 10">DSM 28697</strain>
    </source>
</reference>
<feature type="domain" description="ABC transmembrane type-1" evidence="8">
    <location>
        <begin position="73"/>
        <end position="274"/>
    </location>
</feature>
<evidence type="ECO:0000256" key="5">
    <source>
        <dbReference type="ARBA" id="ARBA00022989"/>
    </source>
</evidence>
<evidence type="ECO:0000313" key="10">
    <source>
        <dbReference type="Proteomes" id="UP000295632"/>
    </source>
</evidence>
<comment type="caution">
    <text evidence="9">The sequence shown here is derived from an EMBL/GenBank/DDBJ whole genome shotgun (WGS) entry which is preliminary data.</text>
</comment>
<keyword evidence="2 7" id="KW-0813">Transport</keyword>
<dbReference type="Pfam" id="PF00528">
    <property type="entry name" value="BPD_transp_1"/>
    <property type="match status" value="1"/>
</dbReference>
<evidence type="ECO:0000256" key="1">
    <source>
        <dbReference type="ARBA" id="ARBA00004651"/>
    </source>
</evidence>
<evidence type="ECO:0000256" key="6">
    <source>
        <dbReference type="ARBA" id="ARBA00023136"/>
    </source>
</evidence>
<protein>
    <submittedName>
        <fullName evidence="9">Carbohydrate ABC transporter membrane protein 2 (CUT1 family)</fullName>
    </submittedName>
</protein>
<dbReference type="PANTHER" id="PTHR43744:SF9">
    <property type="entry name" value="POLYGALACTURONAN_RHAMNOGALACTURONAN TRANSPORT SYSTEM PERMEASE PROTEIN YTCP"/>
    <property type="match status" value="1"/>
</dbReference>
<proteinExistence type="inferred from homology"/>
<evidence type="ECO:0000256" key="2">
    <source>
        <dbReference type="ARBA" id="ARBA00022448"/>
    </source>
</evidence>
<organism evidence="9 10">
    <name type="scientific">Aureibacillus halotolerans</name>
    <dbReference type="NCBI Taxonomy" id="1508390"/>
    <lineage>
        <taxon>Bacteria</taxon>
        <taxon>Bacillati</taxon>
        <taxon>Bacillota</taxon>
        <taxon>Bacilli</taxon>
        <taxon>Bacillales</taxon>
        <taxon>Bacillaceae</taxon>
        <taxon>Aureibacillus</taxon>
    </lineage>
</organism>
<dbReference type="EMBL" id="SNYJ01000001">
    <property type="protein sequence ID" value="TDQ42622.1"/>
    <property type="molecule type" value="Genomic_DNA"/>
</dbReference>
<dbReference type="OrthoDB" id="9810086at2"/>
<dbReference type="Proteomes" id="UP000295632">
    <property type="component" value="Unassembled WGS sequence"/>
</dbReference>
<dbReference type="AlphaFoldDB" id="A0A4R6U9X3"/>
<keyword evidence="4 7" id="KW-0812">Transmembrane</keyword>
<dbReference type="GO" id="GO:0055085">
    <property type="term" value="P:transmembrane transport"/>
    <property type="evidence" value="ECO:0007669"/>
    <property type="project" value="InterPro"/>
</dbReference>
<feature type="transmembrane region" description="Helical" evidence="7">
    <location>
        <begin position="139"/>
        <end position="160"/>
    </location>
</feature>
<dbReference type="Gene3D" id="1.10.3720.10">
    <property type="entry name" value="MetI-like"/>
    <property type="match status" value="1"/>
</dbReference>
<comment type="subcellular location">
    <subcellularLocation>
        <location evidence="1 7">Cell membrane</location>
        <topology evidence="1 7">Multi-pass membrane protein</topology>
    </subcellularLocation>
</comment>
<keyword evidence="5 7" id="KW-1133">Transmembrane helix</keyword>
<dbReference type="SUPFAM" id="SSF161098">
    <property type="entry name" value="MetI-like"/>
    <property type="match status" value="1"/>
</dbReference>
<feature type="transmembrane region" description="Helical" evidence="7">
    <location>
        <begin position="108"/>
        <end position="127"/>
    </location>
</feature>
<evidence type="ECO:0000256" key="7">
    <source>
        <dbReference type="RuleBase" id="RU363032"/>
    </source>
</evidence>
<keyword evidence="3" id="KW-1003">Cell membrane</keyword>
<keyword evidence="10" id="KW-1185">Reference proteome</keyword>
<dbReference type="CDD" id="cd06261">
    <property type="entry name" value="TM_PBP2"/>
    <property type="match status" value="1"/>
</dbReference>
<dbReference type="GO" id="GO:0005886">
    <property type="term" value="C:plasma membrane"/>
    <property type="evidence" value="ECO:0007669"/>
    <property type="project" value="UniProtKB-SubCell"/>
</dbReference>
<dbReference type="PROSITE" id="PS50928">
    <property type="entry name" value="ABC_TM1"/>
    <property type="match status" value="1"/>
</dbReference>
<feature type="transmembrane region" description="Helical" evidence="7">
    <location>
        <begin position="12"/>
        <end position="34"/>
    </location>
</feature>
<comment type="similarity">
    <text evidence="7">Belongs to the binding-protein-dependent transport system permease family.</text>
</comment>
<dbReference type="InterPro" id="IPR000515">
    <property type="entry name" value="MetI-like"/>
</dbReference>
<sequence>MKDSRQYKLFQLANVILLLLVVFITLFPFLSIVARSFSGEAEINAGEVFLWPVGFNLETYKVVFSDSHFWNSYKNTVLYTTVGTAINIFMTTIFAYAISKKRLVGRNFFIMLAVFTMFFSGGLIPNYLLITSLGFANSIWAIVLPTAISIFNLLVMKSFFESLPEELEESASIDGANTYITLLRIILPLSKPVLATMILFYAVENWNSWFPAFLYFDQQDLFPVSIYLRNLIKGASDTMAAGAAEASNMQQVSSNIKAVTMVLSVLPILLVYPYLQKYFVKGVMLGSVKQ</sequence>
<dbReference type="RefSeq" id="WP_133578466.1">
    <property type="nucleotide sequence ID" value="NZ_SNYJ01000001.1"/>
</dbReference>
<evidence type="ECO:0000256" key="3">
    <source>
        <dbReference type="ARBA" id="ARBA00022475"/>
    </source>
</evidence>
<feature type="transmembrane region" description="Helical" evidence="7">
    <location>
        <begin position="77"/>
        <end position="96"/>
    </location>
</feature>
<dbReference type="PANTHER" id="PTHR43744">
    <property type="entry name" value="ABC TRANSPORTER PERMEASE PROTEIN MG189-RELATED-RELATED"/>
    <property type="match status" value="1"/>
</dbReference>
<feature type="transmembrane region" description="Helical" evidence="7">
    <location>
        <begin position="256"/>
        <end position="275"/>
    </location>
</feature>
<evidence type="ECO:0000313" key="9">
    <source>
        <dbReference type="EMBL" id="TDQ42622.1"/>
    </source>
</evidence>
<name>A0A4R6U9X3_9BACI</name>
<accession>A0A4R6U9X3</accession>
<dbReference type="InterPro" id="IPR035906">
    <property type="entry name" value="MetI-like_sf"/>
</dbReference>
<gene>
    <name evidence="9" type="ORF">EV213_10150</name>
</gene>
<feature type="transmembrane region" description="Helical" evidence="7">
    <location>
        <begin position="181"/>
        <end position="203"/>
    </location>
</feature>
<evidence type="ECO:0000256" key="4">
    <source>
        <dbReference type="ARBA" id="ARBA00022692"/>
    </source>
</evidence>
<keyword evidence="6 7" id="KW-0472">Membrane</keyword>
<evidence type="ECO:0000259" key="8">
    <source>
        <dbReference type="PROSITE" id="PS50928"/>
    </source>
</evidence>